<dbReference type="Proteomes" id="UP000767291">
    <property type="component" value="Unassembled WGS sequence"/>
</dbReference>
<protein>
    <recommendedName>
        <fullName evidence="6">Cell division protein FtsL</fullName>
    </recommendedName>
</protein>
<feature type="coiled-coil region" evidence="1">
    <location>
        <begin position="74"/>
        <end position="101"/>
    </location>
</feature>
<feature type="region of interest" description="Disordered" evidence="2">
    <location>
        <begin position="1"/>
        <end position="38"/>
    </location>
</feature>
<organism evidence="4 5">
    <name type="scientific">Metaclostridioides mangenotii</name>
    <dbReference type="NCBI Taxonomy" id="1540"/>
    <lineage>
        <taxon>Bacteria</taxon>
        <taxon>Bacillati</taxon>
        <taxon>Bacillota</taxon>
        <taxon>Clostridia</taxon>
        <taxon>Peptostreptococcales</taxon>
        <taxon>Peptostreptococcaceae</taxon>
        <taxon>Metaclostridioides</taxon>
    </lineage>
</organism>
<keyword evidence="3" id="KW-0472">Membrane</keyword>
<keyword evidence="3" id="KW-0812">Transmembrane</keyword>
<comment type="caution">
    <text evidence="4">The sequence shown here is derived from an EMBL/GenBank/DDBJ whole genome shotgun (WGS) entry which is preliminary data.</text>
</comment>
<keyword evidence="1" id="KW-0175">Coiled coil</keyword>
<feature type="compositionally biased region" description="Basic and acidic residues" evidence="2">
    <location>
        <begin position="19"/>
        <end position="30"/>
    </location>
</feature>
<proteinExistence type="predicted"/>
<keyword evidence="3" id="KW-1133">Transmembrane helix</keyword>
<evidence type="ECO:0000256" key="2">
    <source>
        <dbReference type="SAM" id="MobiDB-lite"/>
    </source>
</evidence>
<evidence type="ECO:0008006" key="6">
    <source>
        <dbReference type="Google" id="ProtNLM"/>
    </source>
</evidence>
<evidence type="ECO:0000313" key="4">
    <source>
        <dbReference type="EMBL" id="MBP1854810.1"/>
    </source>
</evidence>
<name>A0ABS4EA43_9FIRM</name>
<dbReference type="EMBL" id="JAGGJX010000001">
    <property type="protein sequence ID" value="MBP1854810.1"/>
    <property type="molecule type" value="Genomic_DNA"/>
</dbReference>
<evidence type="ECO:0000256" key="1">
    <source>
        <dbReference type="SAM" id="Coils"/>
    </source>
</evidence>
<evidence type="ECO:0000256" key="3">
    <source>
        <dbReference type="SAM" id="Phobius"/>
    </source>
</evidence>
<sequence>MSRSKMSREKKINRTSKVRNIDEYKKDNKNNYKKRKGNKAKRKLPKFLIFAATFGVIILNLCGYAKISEMKYDIHYLEQDLRKKEITLDELETEHKKDESITEVENNAKETLSMDYPKKEQIEYINLSE</sequence>
<feature type="compositionally biased region" description="Basic and acidic residues" evidence="2">
    <location>
        <begin position="1"/>
        <end position="12"/>
    </location>
</feature>
<evidence type="ECO:0000313" key="5">
    <source>
        <dbReference type="Proteomes" id="UP000767291"/>
    </source>
</evidence>
<keyword evidence="5" id="KW-1185">Reference proteome</keyword>
<feature type="transmembrane region" description="Helical" evidence="3">
    <location>
        <begin position="44"/>
        <end position="67"/>
    </location>
</feature>
<gene>
    <name evidence="4" type="ORF">J2Z43_001200</name>
</gene>
<reference evidence="4 5" key="1">
    <citation type="submission" date="2021-03" db="EMBL/GenBank/DDBJ databases">
        <title>Genomic Encyclopedia of Type Strains, Phase IV (KMG-IV): sequencing the most valuable type-strain genomes for metagenomic binning, comparative biology and taxonomic classification.</title>
        <authorList>
            <person name="Goeker M."/>
        </authorList>
    </citation>
    <scope>NUCLEOTIDE SEQUENCE [LARGE SCALE GENOMIC DNA]</scope>
    <source>
        <strain evidence="4 5">DSM 1289</strain>
    </source>
</reference>
<accession>A0ABS4EA43</accession>
<dbReference type="RefSeq" id="WP_234925979.1">
    <property type="nucleotide sequence ID" value="NZ_BAAACS010000013.1"/>
</dbReference>